<evidence type="ECO:0000256" key="1">
    <source>
        <dbReference type="SAM" id="MobiDB-lite"/>
    </source>
</evidence>
<dbReference type="InterPro" id="IPR005174">
    <property type="entry name" value="KIB1-4_b-propeller"/>
</dbReference>
<dbReference type="AlphaFoldDB" id="A0AAV1E132"/>
<dbReference type="Pfam" id="PF03478">
    <property type="entry name" value="Beta-prop_KIB1-4"/>
    <property type="match status" value="1"/>
</dbReference>
<feature type="region of interest" description="Disordered" evidence="1">
    <location>
        <begin position="330"/>
        <end position="407"/>
    </location>
</feature>
<proteinExistence type="predicted"/>
<accession>A0AAV1E132</accession>
<dbReference type="EMBL" id="OX459124">
    <property type="protein sequence ID" value="CAI9113918.1"/>
    <property type="molecule type" value="Genomic_DNA"/>
</dbReference>
<name>A0AAV1E132_OLDCO</name>
<organism evidence="3 4">
    <name type="scientific">Oldenlandia corymbosa var. corymbosa</name>
    <dbReference type="NCBI Taxonomy" id="529605"/>
    <lineage>
        <taxon>Eukaryota</taxon>
        <taxon>Viridiplantae</taxon>
        <taxon>Streptophyta</taxon>
        <taxon>Embryophyta</taxon>
        <taxon>Tracheophyta</taxon>
        <taxon>Spermatophyta</taxon>
        <taxon>Magnoliopsida</taxon>
        <taxon>eudicotyledons</taxon>
        <taxon>Gunneridae</taxon>
        <taxon>Pentapetalae</taxon>
        <taxon>asterids</taxon>
        <taxon>lamiids</taxon>
        <taxon>Gentianales</taxon>
        <taxon>Rubiaceae</taxon>
        <taxon>Rubioideae</taxon>
        <taxon>Spermacoceae</taxon>
        <taxon>Hedyotis-Oldenlandia complex</taxon>
        <taxon>Oldenlandia</taxon>
    </lineage>
</organism>
<feature type="compositionally biased region" description="Basic and acidic residues" evidence="1">
    <location>
        <begin position="364"/>
        <end position="379"/>
    </location>
</feature>
<feature type="domain" description="KIB1-4 beta-propeller" evidence="2">
    <location>
        <begin position="34"/>
        <end position="295"/>
    </location>
</feature>
<evidence type="ECO:0000313" key="3">
    <source>
        <dbReference type="EMBL" id="CAI9113918.1"/>
    </source>
</evidence>
<dbReference type="Proteomes" id="UP001161247">
    <property type="component" value="Chromosome 7"/>
</dbReference>
<reference evidence="3" key="1">
    <citation type="submission" date="2023-03" db="EMBL/GenBank/DDBJ databases">
        <authorList>
            <person name="Julca I."/>
        </authorList>
    </citation>
    <scope>NUCLEOTIDE SEQUENCE</scope>
</reference>
<evidence type="ECO:0000259" key="2">
    <source>
        <dbReference type="Pfam" id="PF03478"/>
    </source>
</evidence>
<evidence type="ECO:0000313" key="4">
    <source>
        <dbReference type="Proteomes" id="UP001161247"/>
    </source>
</evidence>
<keyword evidence="4" id="KW-1185">Reference proteome</keyword>
<dbReference type="PANTHER" id="PTHR40891:SF1">
    <property type="entry name" value="DUF295 DOMAIN-CONTAINING PROTEIN"/>
    <property type="match status" value="1"/>
</dbReference>
<gene>
    <name evidence="3" type="ORF">OLC1_LOCUS20823</name>
</gene>
<dbReference type="PANTHER" id="PTHR40891">
    <property type="entry name" value="DUF295 DOMAIN-CONTAINING PROTEIN"/>
    <property type="match status" value="1"/>
</dbReference>
<feature type="compositionally biased region" description="Polar residues" evidence="1">
    <location>
        <begin position="382"/>
        <end position="397"/>
    </location>
</feature>
<sequence length="618" mass="69761">MPRRSKGCPFKPPTPQRYPWLMISHGKSSGVTSFYSTLEKRHYMTKIPHVSDRAVCASYQGWLVVVDPDTRECMLLNLASMEQINLPRIIGSDFSNLNIAPTEETAKVIDDYMHGNCVITAPPTSANCVVGFFVDYRPSAAIWRPGQEKWTTHDFGDELGALAVCNNMIYGFTESDKFFAVCEFVDEKLVTKRIGPMPDPVNDEAVMHARAFFVGSCGDIYCVVMSPLGETTERLRYLHVCKFDPTNSTWTRMENIDNQVFFINDDSSILCPASSVGLKGNCTYYVSSRRDCNLYTYDMEDNWLHSFQACPNAINNKVSGTIFIMARVEEDESSKGSSGRRRNPADNTTLAEFQKRQERKKVGKSHEKGPEMEPEKERLVLGSSQPNPKKLDNTNLMTEKEDLRPPRNTAASKKCLEDQKLAKIEAGLKKLRDDSDQNQRMKRYVLEETKHHCLLGQPDPTDQELANLIDEKKACRTLALLKARQDARVLGTTTNEDPQASKSWERENGILRERLMSTTDWDSTSIEKVLEGRNTDLFTDNIGTMMIPKKNMDGGITVIFSIHLPGGNSTTITRNFHLTLFETSETGQNHRILTFPRISPNTQDILMSPSGYMDTSTS</sequence>
<protein>
    <submittedName>
        <fullName evidence="3">OLC1v1014623C1</fullName>
    </submittedName>
</protein>